<dbReference type="Proteomes" id="UP000076567">
    <property type="component" value="Unassembled WGS sequence"/>
</dbReference>
<dbReference type="OrthoDB" id="184570at2"/>
<accession>A0A165NWZ4</accession>
<name>A0A165NWZ4_9BACL</name>
<gene>
    <name evidence="1" type="ORF">AWM68_17670</name>
</gene>
<organism evidence="1 2">
    <name type="scientific">Fictibacillus phosphorivorans</name>
    <dbReference type="NCBI Taxonomy" id="1221500"/>
    <lineage>
        <taxon>Bacteria</taxon>
        <taxon>Bacillati</taxon>
        <taxon>Bacillota</taxon>
        <taxon>Bacilli</taxon>
        <taxon>Bacillales</taxon>
        <taxon>Fictibacillaceae</taxon>
        <taxon>Fictibacillus</taxon>
    </lineage>
</organism>
<dbReference type="RefSeq" id="WP_066238515.1">
    <property type="nucleotide sequence ID" value="NZ_LRFC01000006.1"/>
</dbReference>
<evidence type="ECO:0000313" key="2">
    <source>
        <dbReference type="Proteomes" id="UP000076567"/>
    </source>
</evidence>
<sequence>MKIQLLKDLVYPHKENLTTVKQWDGYAKEHGLPSSQVLIYNFGTWTEVKKSFSLSKVRRSSYTTDELKKIALEHKEHFCSLLKWDVYARKHGYPVSATYIKAFGSWSNSKKQIGITPEIKKSDTYSKEDIKSILKQHANNYLNRRQWDEYAKENKLPTYKTLKKHFEYDEILEIVNKKKTFNLTKEDLIQIAKDHKDKFVYASVTQWSNYAADKELPSSHKFINMFGSWRKAKNKVILSLDPEEIPKK</sequence>
<protein>
    <submittedName>
        <fullName evidence="1">Uncharacterized protein</fullName>
    </submittedName>
</protein>
<evidence type="ECO:0000313" key="1">
    <source>
        <dbReference type="EMBL" id="KZE68000.1"/>
    </source>
</evidence>
<proteinExistence type="predicted"/>
<keyword evidence="2" id="KW-1185">Reference proteome</keyword>
<dbReference type="AlphaFoldDB" id="A0A165NWZ4"/>
<dbReference type="EMBL" id="LRFC01000006">
    <property type="protein sequence ID" value="KZE68000.1"/>
    <property type="molecule type" value="Genomic_DNA"/>
</dbReference>
<reference evidence="2" key="1">
    <citation type="submission" date="2016-01" db="EMBL/GenBank/DDBJ databases">
        <title>Draft genome of Chromobacterium sp. F49.</title>
        <authorList>
            <person name="Hong K.W."/>
        </authorList>
    </citation>
    <scope>NUCLEOTIDE SEQUENCE [LARGE SCALE GENOMIC DNA]</scope>
    <source>
        <strain evidence="2">P7IIIA</strain>
    </source>
</reference>
<comment type="caution">
    <text evidence="1">The sequence shown here is derived from an EMBL/GenBank/DDBJ whole genome shotgun (WGS) entry which is preliminary data.</text>
</comment>